<reference evidence="1" key="2">
    <citation type="submission" date="2015-06" db="UniProtKB">
        <authorList>
            <consortium name="EnsemblPlants"/>
        </authorList>
    </citation>
    <scope>IDENTIFICATION</scope>
    <source>
        <strain evidence="1">DM1-3 516 R44</strain>
    </source>
</reference>
<organism evidence="1 2">
    <name type="scientific">Solanum tuberosum</name>
    <name type="common">Potato</name>
    <dbReference type="NCBI Taxonomy" id="4113"/>
    <lineage>
        <taxon>Eukaryota</taxon>
        <taxon>Viridiplantae</taxon>
        <taxon>Streptophyta</taxon>
        <taxon>Embryophyta</taxon>
        <taxon>Tracheophyta</taxon>
        <taxon>Spermatophyta</taxon>
        <taxon>Magnoliopsida</taxon>
        <taxon>eudicotyledons</taxon>
        <taxon>Gunneridae</taxon>
        <taxon>Pentapetalae</taxon>
        <taxon>asterids</taxon>
        <taxon>lamiids</taxon>
        <taxon>Solanales</taxon>
        <taxon>Solanaceae</taxon>
        <taxon>Solanoideae</taxon>
        <taxon>Solaneae</taxon>
        <taxon>Solanum</taxon>
    </lineage>
</organism>
<dbReference type="InParanoid" id="M1AQY8"/>
<dbReference type="PaxDb" id="4113-PGSC0003DMT400028302"/>
<dbReference type="Gramene" id="PGSC0003DMT400028302">
    <property type="protein sequence ID" value="PGSC0003DMT400028302"/>
    <property type="gene ID" value="PGSC0003DMG400010909"/>
</dbReference>
<name>M1AQY8_SOLTU</name>
<dbReference type="HOGENOM" id="CLU_3072411_0_0_1"/>
<evidence type="ECO:0000313" key="1">
    <source>
        <dbReference type="EnsemblPlants" id="PGSC0003DMT400028302"/>
    </source>
</evidence>
<dbReference type="EnsemblPlants" id="PGSC0003DMT400028302">
    <property type="protein sequence ID" value="PGSC0003DMT400028302"/>
    <property type="gene ID" value="PGSC0003DMG400010909"/>
</dbReference>
<sequence>MENMHLSQVINQWWEIKVHHQVNYIFHDVPAIILWELRKRRNKVRHGGKMSNS</sequence>
<dbReference type="Proteomes" id="UP000011115">
    <property type="component" value="Unassembled WGS sequence"/>
</dbReference>
<keyword evidence="2" id="KW-1185">Reference proteome</keyword>
<protein>
    <submittedName>
        <fullName evidence="1">Uncharacterized protein</fullName>
    </submittedName>
</protein>
<proteinExistence type="predicted"/>
<accession>M1AQY8</accession>
<evidence type="ECO:0000313" key="2">
    <source>
        <dbReference type="Proteomes" id="UP000011115"/>
    </source>
</evidence>
<dbReference type="AlphaFoldDB" id="M1AQY8"/>
<reference evidence="2" key="1">
    <citation type="journal article" date="2011" name="Nature">
        <title>Genome sequence and analysis of the tuber crop potato.</title>
        <authorList>
            <consortium name="The Potato Genome Sequencing Consortium"/>
        </authorList>
    </citation>
    <scope>NUCLEOTIDE SEQUENCE [LARGE SCALE GENOMIC DNA]</scope>
    <source>
        <strain evidence="2">cv. DM1-3 516 R44</strain>
    </source>
</reference>